<gene>
    <name evidence="2" type="ORF">GCM10022280_12410</name>
</gene>
<proteinExistence type="predicted"/>
<comment type="caution">
    <text evidence="2">The sequence shown here is derived from an EMBL/GenBank/DDBJ whole genome shotgun (WGS) entry which is preliminary data.</text>
</comment>
<reference evidence="3" key="1">
    <citation type="journal article" date="2019" name="Int. J. Syst. Evol. Microbiol.">
        <title>The Global Catalogue of Microorganisms (GCM) 10K type strain sequencing project: providing services to taxonomists for standard genome sequencing and annotation.</title>
        <authorList>
            <consortium name="The Broad Institute Genomics Platform"/>
            <consortium name="The Broad Institute Genome Sequencing Center for Infectious Disease"/>
            <person name="Wu L."/>
            <person name="Ma J."/>
        </authorList>
    </citation>
    <scope>NUCLEOTIDE SEQUENCE [LARGE SCALE GENOMIC DNA]</scope>
    <source>
        <strain evidence="3">JCM 17563</strain>
    </source>
</reference>
<organism evidence="2 3">
    <name type="scientific">Sphingomonas swuensis</name>
    <dbReference type="NCBI Taxonomy" id="977800"/>
    <lineage>
        <taxon>Bacteria</taxon>
        <taxon>Pseudomonadati</taxon>
        <taxon>Pseudomonadota</taxon>
        <taxon>Alphaproteobacteria</taxon>
        <taxon>Sphingomonadales</taxon>
        <taxon>Sphingomonadaceae</taxon>
        <taxon>Sphingomonas</taxon>
    </lineage>
</organism>
<feature type="domain" description="Sugar 3,4-ketoisomerase QdtA cupin" evidence="1">
    <location>
        <begin position="28"/>
        <end position="121"/>
    </location>
</feature>
<protein>
    <recommendedName>
        <fullName evidence="1">Sugar 3,4-ketoisomerase QdtA cupin domain-containing protein</fullName>
    </recommendedName>
</protein>
<dbReference type="InterPro" id="IPR011051">
    <property type="entry name" value="RmlC_Cupin_sf"/>
</dbReference>
<dbReference type="InterPro" id="IPR008894">
    <property type="entry name" value="QdtA_cupin_dom"/>
</dbReference>
<dbReference type="EMBL" id="BAABBQ010000001">
    <property type="protein sequence ID" value="GAA4015254.1"/>
    <property type="molecule type" value="Genomic_DNA"/>
</dbReference>
<accession>A0ABP7SRR3</accession>
<evidence type="ECO:0000259" key="1">
    <source>
        <dbReference type="Pfam" id="PF05523"/>
    </source>
</evidence>
<dbReference type="InterPro" id="IPR014710">
    <property type="entry name" value="RmlC-like_jellyroll"/>
</dbReference>
<dbReference type="SUPFAM" id="SSF51182">
    <property type="entry name" value="RmlC-like cupins"/>
    <property type="match status" value="1"/>
</dbReference>
<dbReference type="Gene3D" id="2.60.120.10">
    <property type="entry name" value="Jelly Rolls"/>
    <property type="match status" value="1"/>
</dbReference>
<evidence type="ECO:0000313" key="2">
    <source>
        <dbReference type="EMBL" id="GAA4015254.1"/>
    </source>
</evidence>
<dbReference type="Proteomes" id="UP001500235">
    <property type="component" value="Unassembled WGS sequence"/>
</dbReference>
<name>A0ABP7SRR3_9SPHN</name>
<dbReference type="RefSeq" id="WP_344706514.1">
    <property type="nucleotide sequence ID" value="NZ_BAABBQ010000001.1"/>
</dbReference>
<evidence type="ECO:0000313" key="3">
    <source>
        <dbReference type="Proteomes" id="UP001500235"/>
    </source>
</evidence>
<dbReference type="CDD" id="cd20292">
    <property type="entry name" value="cupin_QdtA-like"/>
    <property type="match status" value="1"/>
</dbReference>
<sequence>MYHDDAGRIVGPFPTFGPVEVDPSDVQPPFAVKRIYVIYGTTEGTVRGRHAHKNLRQLAHCVAGACTMTIDGIPHRLDAPTKGVTLGPGQWREMSDFTQDCVLVVYADQYYDADDYIWERETLTA</sequence>
<dbReference type="Pfam" id="PF05523">
    <property type="entry name" value="FdtA"/>
    <property type="match status" value="1"/>
</dbReference>
<keyword evidence="3" id="KW-1185">Reference proteome</keyword>